<keyword evidence="2 3" id="KW-0040">ANK repeat</keyword>
<dbReference type="EMBL" id="MU865923">
    <property type="protein sequence ID" value="KAK4452577.1"/>
    <property type="molecule type" value="Genomic_DNA"/>
</dbReference>
<dbReference type="PANTHER" id="PTHR24198:SF165">
    <property type="entry name" value="ANKYRIN REPEAT-CONTAINING PROTEIN-RELATED"/>
    <property type="match status" value="1"/>
</dbReference>
<accession>A0AAV9GX53</accession>
<dbReference type="SUPFAM" id="SSF48403">
    <property type="entry name" value="Ankyrin repeat"/>
    <property type="match status" value="2"/>
</dbReference>
<proteinExistence type="predicted"/>
<name>A0AAV9GX53_9PEZI</name>
<evidence type="ECO:0000313" key="6">
    <source>
        <dbReference type="EMBL" id="KAK4452577.1"/>
    </source>
</evidence>
<feature type="repeat" description="ANK" evidence="3">
    <location>
        <begin position="880"/>
        <end position="912"/>
    </location>
</feature>
<comment type="caution">
    <text evidence="6">The sequence shown here is derived from an EMBL/GenBank/DDBJ whole genome shotgun (WGS) entry which is preliminary data.</text>
</comment>
<organism evidence="6 7">
    <name type="scientific">Podospora aff. communis PSN243</name>
    <dbReference type="NCBI Taxonomy" id="3040156"/>
    <lineage>
        <taxon>Eukaryota</taxon>
        <taxon>Fungi</taxon>
        <taxon>Dikarya</taxon>
        <taxon>Ascomycota</taxon>
        <taxon>Pezizomycotina</taxon>
        <taxon>Sordariomycetes</taxon>
        <taxon>Sordariomycetidae</taxon>
        <taxon>Sordariales</taxon>
        <taxon>Podosporaceae</taxon>
        <taxon>Podospora</taxon>
    </lineage>
</organism>
<protein>
    <submittedName>
        <fullName evidence="6">Ankyrin repeat-containing domain protein</fullName>
    </submittedName>
</protein>
<dbReference type="SUPFAM" id="SSF140860">
    <property type="entry name" value="Pseudo ankyrin repeat-like"/>
    <property type="match status" value="1"/>
</dbReference>
<gene>
    <name evidence="6" type="ORF">QBC34DRAFT_422784</name>
</gene>
<keyword evidence="7" id="KW-1185">Reference proteome</keyword>
<sequence length="1011" mass="110001">MARHGWDVHREEIQKLYEVEGKTLKEIMAIFERRNFIRKEKTWQAQMAKWGFKKNVMGRGTWATIADNMAKRRMDGKESEVYRDGKPISAKRIQKETRRPGVRRETVPPDFEPPRLPDGIVIRTPGAPDAPNNGLFGIGPLRCRESPFTQFRSLLQSTGFSAMPGLDESVGEDPLCLSSSIGTPGSLEVILPEGCQPGTLEGLLFLFSNNSFEPSGTDPPTSTEPDDTAKARDVMGARDERLISLLEKMRSEDETQLEKLFSSGNPIAEALRDAAFASALRTYRLPLLKSIVKTGVDLGALFCTPTMHKRTPLEFASDIEDENLSLELVEMLLALNTCPLSQRSSGRPSPLQLAVQRMHFDVIDTLLGAGVSIGPEVMKQTIKQAAGKEDFENGAVTPAHESALHILGVRIARGASIEMQISTTAPFVATVTPLGLAVVQQKLKAVNVLLNLGAALNARQTTECFKLHPISQDGHLACSEPVTTTPLGLAITTGNQNLVRQLLDIKVLDIRVVEVDALPVRGSRSPLLIACSRGEHQIAIQLLRSGVDVRSAIDNAAKITCHPMTLMQAFSDATDLPESDDGRVILEKAIKRCILRDLEAGRQSCVDARSLKHAIEAGNLVDALDLVNARTPIRGVVSRIGSAEMVDFLQAWKILPQVLDGNGAVILLDAIGNRNCDVVHRILLYRSDICQAGTNQVVYLDSAVETGNLQLVMVLLQHHAPFSPETLKIGVERQSSSEMLPVELLPVLLSHMPPEWKKGEICLTDENTHGQLNTGAAAAMLAALGRNRQDLFELLLGSVSCSPRGLSKVLAAAIVSRRYQLVQPLIDAGSTPEGDVVNDPTSQKWQLVDAWDAALMSHHLDTVKALISSGADISKRSRRTFRTPVQIAVETKQVDLLQLLIELDADVNAPAIDDAPTTALQYAAAYGYWKLAEMLLDAGANVNAPAHVRHGRTALEGAAEQGRIEVLHLLLSRGALIRGKGSEQFTMAVELAEKEGHNAAAQYLRTSLADG</sequence>
<feature type="repeat" description="ANK" evidence="3">
    <location>
        <begin position="429"/>
        <end position="461"/>
    </location>
</feature>
<dbReference type="Pfam" id="PF12796">
    <property type="entry name" value="Ank_2"/>
    <property type="match status" value="1"/>
</dbReference>
<evidence type="ECO:0000313" key="7">
    <source>
        <dbReference type="Proteomes" id="UP001321760"/>
    </source>
</evidence>
<dbReference type="SMART" id="SM00248">
    <property type="entry name" value="ANK"/>
    <property type="match status" value="11"/>
</dbReference>
<feature type="domain" description="Clr5" evidence="5">
    <location>
        <begin position="5"/>
        <end position="54"/>
    </location>
</feature>
<evidence type="ECO:0000256" key="3">
    <source>
        <dbReference type="PROSITE-ProRule" id="PRU00023"/>
    </source>
</evidence>
<reference evidence="6" key="1">
    <citation type="journal article" date="2023" name="Mol. Phylogenet. Evol.">
        <title>Genome-scale phylogeny and comparative genomics of the fungal order Sordariales.</title>
        <authorList>
            <person name="Hensen N."/>
            <person name="Bonometti L."/>
            <person name="Westerberg I."/>
            <person name="Brannstrom I.O."/>
            <person name="Guillou S."/>
            <person name="Cros-Aarteil S."/>
            <person name="Calhoun S."/>
            <person name="Haridas S."/>
            <person name="Kuo A."/>
            <person name="Mondo S."/>
            <person name="Pangilinan J."/>
            <person name="Riley R."/>
            <person name="LaButti K."/>
            <person name="Andreopoulos B."/>
            <person name="Lipzen A."/>
            <person name="Chen C."/>
            <person name="Yan M."/>
            <person name="Daum C."/>
            <person name="Ng V."/>
            <person name="Clum A."/>
            <person name="Steindorff A."/>
            <person name="Ohm R.A."/>
            <person name="Martin F."/>
            <person name="Silar P."/>
            <person name="Natvig D.O."/>
            <person name="Lalanne C."/>
            <person name="Gautier V."/>
            <person name="Ament-Velasquez S.L."/>
            <person name="Kruys A."/>
            <person name="Hutchinson M.I."/>
            <person name="Powell A.J."/>
            <person name="Barry K."/>
            <person name="Miller A.N."/>
            <person name="Grigoriev I.V."/>
            <person name="Debuchy R."/>
            <person name="Gladieux P."/>
            <person name="Hiltunen Thoren M."/>
            <person name="Johannesson H."/>
        </authorList>
    </citation>
    <scope>NUCLEOTIDE SEQUENCE</scope>
    <source>
        <strain evidence="6">PSN243</strain>
    </source>
</reference>
<dbReference type="AlphaFoldDB" id="A0AAV9GX53"/>
<dbReference type="Gene3D" id="1.25.40.20">
    <property type="entry name" value="Ankyrin repeat-containing domain"/>
    <property type="match status" value="4"/>
</dbReference>
<evidence type="ECO:0000256" key="4">
    <source>
        <dbReference type="SAM" id="MobiDB-lite"/>
    </source>
</evidence>
<feature type="repeat" description="ANK" evidence="3">
    <location>
        <begin position="950"/>
        <end position="982"/>
    </location>
</feature>
<dbReference type="PANTHER" id="PTHR24198">
    <property type="entry name" value="ANKYRIN REPEAT AND PROTEIN KINASE DOMAIN-CONTAINING PROTEIN"/>
    <property type="match status" value="1"/>
</dbReference>
<dbReference type="PROSITE" id="PS50088">
    <property type="entry name" value="ANK_REPEAT"/>
    <property type="match status" value="4"/>
</dbReference>
<feature type="repeat" description="ANK" evidence="3">
    <location>
        <begin position="915"/>
        <end position="947"/>
    </location>
</feature>
<evidence type="ECO:0000259" key="5">
    <source>
        <dbReference type="Pfam" id="PF14420"/>
    </source>
</evidence>
<dbReference type="InterPro" id="IPR025676">
    <property type="entry name" value="Clr5_dom"/>
</dbReference>
<evidence type="ECO:0000256" key="1">
    <source>
        <dbReference type="ARBA" id="ARBA00022737"/>
    </source>
</evidence>
<reference evidence="6" key="2">
    <citation type="submission" date="2023-05" db="EMBL/GenBank/DDBJ databases">
        <authorList>
            <consortium name="Lawrence Berkeley National Laboratory"/>
            <person name="Steindorff A."/>
            <person name="Hensen N."/>
            <person name="Bonometti L."/>
            <person name="Westerberg I."/>
            <person name="Brannstrom I.O."/>
            <person name="Guillou S."/>
            <person name="Cros-Aarteil S."/>
            <person name="Calhoun S."/>
            <person name="Haridas S."/>
            <person name="Kuo A."/>
            <person name="Mondo S."/>
            <person name="Pangilinan J."/>
            <person name="Riley R."/>
            <person name="Labutti K."/>
            <person name="Andreopoulos B."/>
            <person name="Lipzen A."/>
            <person name="Chen C."/>
            <person name="Yanf M."/>
            <person name="Daum C."/>
            <person name="Ng V."/>
            <person name="Clum A."/>
            <person name="Ohm R."/>
            <person name="Martin F."/>
            <person name="Silar P."/>
            <person name="Natvig D."/>
            <person name="Lalanne C."/>
            <person name="Gautier V."/>
            <person name="Ament-Velasquez S.L."/>
            <person name="Kruys A."/>
            <person name="Hutchinson M.I."/>
            <person name="Powell A.J."/>
            <person name="Barry K."/>
            <person name="Miller A.N."/>
            <person name="Grigoriev I.V."/>
            <person name="Debuchy R."/>
            <person name="Gladieux P."/>
            <person name="Thoren M.H."/>
            <person name="Johannesson H."/>
        </authorList>
    </citation>
    <scope>NUCLEOTIDE SEQUENCE</scope>
    <source>
        <strain evidence="6">PSN243</strain>
    </source>
</reference>
<dbReference type="Proteomes" id="UP001321760">
    <property type="component" value="Unassembled WGS sequence"/>
</dbReference>
<dbReference type="Pfam" id="PF14420">
    <property type="entry name" value="Clr5"/>
    <property type="match status" value="1"/>
</dbReference>
<dbReference type="PROSITE" id="PS50297">
    <property type="entry name" value="ANK_REP_REGION"/>
    <property type="match status" value="3"/>
</dbReference>
<evidence type="ECO:0000256" key="2">
    <source>
        <dbReference type="ARBA" id="ARBA00023043"/>
    </source>
</evidence>
<dbReference type="InterPro" id="IPR002110">
    <property type="entry name" value="Ankyrin_rpt"/>
</dbReference>
<dbReference type="InterPro" id="IPR036770">
    <property type="entry name" value="Ankyrin_rpt-contain_sf"/>
</dbReference>
<feature type="region of interest" description="Disordered" evidence="4">
    <location>
        <begin position="92"/>
        <end position="117"/>
    </location>
</feature>
<feature type="compositionally biased region" description="Basic and acidic residues" evidence="4">
    <location>
        <begin position="93"/>
        <end position="115"/>
    </location>
</feature>
<keyword evidence="1" id="KW-0677">Repeat</keyword>